<keyword evidence="3 8" id="KW-0732">Signal</keyword>
<feature type="signal peptide" evidence="8">
    <location>
        <begin position="1"/>
        <end position="23"/>
    </location>
</feature>
<feature type="domain" description="LysM" evidence="9">
    <location>
        <begin position="98"/>
        <end position="142"/>
    </location>
</feature>
<dbReference type="AlphaFoldDB" id="A0A537JCV2"/>
<protein>
    <submittedName>
        <fullName evidence="11">LysM peptidoglycan-binding domain-containing protein</fullName>
    </submittedName>
</protein>
<dbReference type="InterPro" id="IPR036779">
    <property type="entry name" value="LysM_dom_sf"/>
</dbReference>
<dbReference type="SUPFAM" id="SSF54106">
    <property type="entry name" value="LysM domain"/>
    <property type="match status" value="2"/>
</dbReference>
<dbReference type="InterPro" id="IPR000064">
    <property type="entry name" value="NLP_P60_dom"/>
</dbReference>
<evidence type="ECO:0000256" key="7">
    <source>
        <dbReference type="SAM" id="MobiDB-lite"/>
    </source>
</evidence>
<dbReference type="GO" id="GO:0008234">
    <property type="term" value="F:cysteine-type peptidase activity"/>
    <property type="evidence" value="ECO:0007669"/>
    <property type="project" value="UniProtKB-KW"/>
</dbReference>
<feature type="domain" description="NlpC/P60" evidence="10">
    <location>
        <begin position="185"/>
        <end position="305"/>
    </location>
</feature>
<feature type="chain" id="PRO_5022066782" evidence="8">
    <location>
        <begin position="24"/>
        <end position="305"/>
    </location>
</feature>
<dbReference type="InterPro" id="IPR038765">
    <property type="entry name" value="Papain-like_cys_pep_sf"/>
</dbReference>
<feature type="region of interest" description="Disordered" evidence="7">
    <location>
        <begin position="142"/>
        <end position="183"/>
    </location>
</feature>
<dbReference type="PROSITE" id="PS51935">
    <property type="entry name" value="NLPC_P60"/>
    <property type="match status" value="1"/>
</dbReference>
<comment type="caution">
    <text evidence="11">The sequence shown here is derived from an EMBL/GenBank/DDBJ whole genome shotgun (WGS) entry which is preliminary data.</text>
</comment>
<evidence type="ECO:0000313" key="12">
    <source>
        <dbReference type="Proteomes" id="UP000320048"/>
    </source>
</evidence>
<dbReference type="Gene3D" id="3.90.1720.10">
    <property type="entry name" value="endopeptidase domain like (from Nostoc punctiforme)"/>
    <property type="match status" value="1"/>
</dbReference>
<accession>A0A537JCV2</accession>
<dbReference type="Pfam" id="PF01476">
    <property type="entry name" value="LysM"/>
    <property type="match status" value="2"/>
</dbReference>
<feature type="domain" description="LysM" evidence="9">
    <location>
        <begin position="25"/>
        <end position="69"/>
    </location>
</feature>
<evidence type="ECO:0000256" key="8">
    <source>
        <dbReference type="SAM" id="SignalP"/>
    </source>
</evidence>
<evidence type="ECO:0000259" key="10">
    <source>
        <dbReference type="PROSITE" id="PS51935"/>
    </source>
</evidence>
<evidence type="ECO:0000256" key="5">
    <source>
        <dbReference type="ARBA" id="ARBA00022801"/>
    </source>
</evidence>
<name>A0A537JCV2_9BACT</name>
<dbReference type="InterPro" id="IPR052062">
    <property type="entry name" value="Murein_DD/LD_carboxypeptidase"/>
</dbReference>
<proteinExistence type="inferred from homology"/>
<evidence type="ECO:0000256" key="4">
    <source>
        <dbReference type="ARBA" id="ARBA00022737"/>
    </source>
</evidence>
<dbReference type="PANTHER" id="PTHR47360:SF1">
    <property type="entry name" value="ENDOPEPTIDASE NLPC-RELATED"/>
    <property type="match status" value="1"/>
</dbReference>
<dbReference type="GO" id="GO:0006508">
    <property type="term" value="P:proteolysis"/>
    <property type="evidence" value="ECO:0007669"/>
    <property type="project" value="UniProtKB-KW"/>
</dbReference>
<evidence type="ECO:0000256" key="3">
    <source>
        <dbReference type="ARBA" id="ARBA00022729"/>
    </source>
</evidence>
<reference evidence="11 12" key="1">
    <citation type="journal article" date="2019" name="Nat. Microbiol.">
        <title>Mediterranean grassland soil C-N compound turnover is dependent on rainfall and depth, and is mediated by genomically divergent microorganisms.</title>
        <authorList>
            <person name="Diamond S."/>
            <person name="Andeer P.F."/>
            <person name="Li Z."/>
            <person name="Crits-Christoph A."/>
            <person name="Burstein D."/>
            <person name="Anantharaman K."/>
            <person name="Lane K.R."/>
            <person name="Thomas B.C."/>
            <person name="Pan C."/>
            <person name="Northen T.R."/>
            <person name="Banfield J.F."/>
        </authorList>
    </citation>
    <scope>NUCLEOTIDE SEQUENCE [LARGE SCALE GENOMIC DNA]</scope>
    <source>
        <strain evidence="11">NP_7</strain>
    </source>
</reference>
<keyword evidence="6" id="KW-0788">Thiol protease</keyword>
<dbReference type="Gene3D" id="3.10.350.10">
    <property type="entry name" value="LysM domain"/>
    <property type="match status" value="2"/>
</dbReference>
<dbReference type="PANTHER" id="PTHR47360">
    <property type="entry name" value="MUREIN DD-ENDOPEPTIDASE MEPS/MUREIN LD-CARBOXYPEPTIDASE"/>
    <property type="match status" value="1"/>
</dbReference>
<evidence type="ECO:0000259" key="9">
    <source>
        <dbReference type="PROSITE" id="PS51782"/>
    </source>
</evidence>
<gene>
    <name evidence="11" type="ORF">E6H04_06890</name>
</gene>
<evidence type="ECO:0000313" key="11">
    <source>
        <dbReference type="EMBL" id="TMI81353.1"/>
    </source>
</evidence>
<dbReference type="CDD" id="cd00118">
    <property type="entry name" value="LysM"/>
    <property type="match status" value="2"/>
</dbReference>
<dbReference type="Proteomes" id="UP000320048">
    <property type="component" value="Unassembled WGS sequence"/>
</dbReference>
<dbReference type="EMBL" id="VBAO01000175">
    <property type="protein sequence ID" value="TMI81353.1"/>
    <property type="molecule type" value="Genomic_DNA"/>
</dbReference>
<keyword evidence="2" id="KW-0645">Protease</keyword>
<dbReference type="SUPFAM" id="SSF54001">
    <property type="entry name" value="Cysteine proteinases"/>
    <property type="match status" value="1"/>
</dbReference>
<dbReference type="SMART" id="SM00257">
    <property type="entry name" value="LysM"/>
    <property type="match status" value="2"/>
</dbReference>
<sequence length="305" mass="32395">MRVTAWAGVAWAVVLAAAIPAAATQQYTVAANDTLYSIALRFGVSVDYLAQVNAIRDPGRIRVGAVLVIPNPRSGARQPRVAAASSGRPNSAASSFTSLYVVRPGDTLFRLARTHGVSVDALQRANGLTSPDHVRVGQVLRIPASPRDSQEASAPRSLPVRPSAPPAPAGEHRRPGPGTPSKARDLLIQRITGQAQDFVGTPYAWGGTTRSGVDCSGLVYALYSPYVPDLPRESYGQFTVGQSVPRAALQPGDLVFFSTYASGASHVGIYLGDGRFVTAGVRSVLIDHLEDPYWAPRYLGARRLI</sequence>
<evidence type="ECO:0000256" key="1">
    <source>
        <dbReference type="ARBA" id="ARBA00007074"/>
    </source>
</evidence>
<keyword evidence="4" id="KW-0677">Repeat</keyword>
<dbReference type="PROSITE" id="PS51782">
    <property type="entry name" value="LYSM"/>
    <property type="match status" value="2"/>
</dbReference>
<evidence type="ECO:0000256" key="2">
    <source>
        <dbReference type="ARBA" id="ARBA00022670"/>
    </source>
</evidence>
<keyword evidence="5" id="KW-0378">Hydrolase</keyword>
<dbReference type="Pfam" id="PF00877">
    <property type="entry name" value="NLPC_P60"/>
    <property type="match status" value="1"/>
</dbReference>
<dbReference type="InterPro" id="IPR018392">
    <property type="entry name" value="LysM"/>
</dbReference>
<comment type="similarity">
    <text evidence="1">Belongs to the peptidase C40 family.</text>
</comment>
<evidence type="ECO:0000256" key="6">
    <source>
        <dbReference type="ARBA" id="ARBA00022807"/>
    </source>
</evidence>
<organism evidence="11 12">
    <name type="scientific">Candidatus Segetimicrobium genomatis</name>
    <dbReference type="NCBI Taxonomy" id="2569760"/>
    <lineage>
        <taxon>Bacteria</taxon>
        <taxon>Bacillati</taxon>
        <taxon>Candidatus Sysuimicrobiota</taxon>
        <taxon>Candidatus Sysuimicrobiia</taxon>
        <taxon>Candidatus Sysuimicrobiales</taxon>
        <taxon>Candidatus Segetimicrobiaceae</taxon>
        <taxon>Candidatus Segetimicrobium</taxon>
    </lineage>
</organism>